<keyword evidence="1" id="KW-0175">Coiled coil</keyword>
<name>A0A3S5BQE6_9PLAT</name>
<dbReference type="Proteomes" id="UP000784294">
    <property type="component" value="Unassembled WGS sequence"/>
</dbReference>
<organism evidence="2 3">
    <name type="scientific">Protopolystoma xenopodis</name>
    <dbReference type="NCBI Taxonomy" id="117903"/>
    <lineage>
        <taxon>Eukaryota</taxon>
        <taxon>Metazoa</taxon>
        <taxon>Spiralia</taxon>
        <taxon>Lophotrochozoa</taxon>
        <taxon>Platyhelminthes</taxon>
        <taxon>Monogenea</taxon>
        <taxon>Polyopisthocotylea</taxon>
        <taxon>Polystomatidea</taxon>
        <taxon>Polystomatidae</taxon>
        <taxon>Protopolystoma</taxon>
    </lineage>
</organism>
<keyword evidence="3" id="KW-1185">Reference proteome</keyword>
<evidence type="ECO:0000313" key="2">
    <source>
        <dbReference type="EMBL" id="VEL13533.1"/>
    </source>
</evidence>
<protein>
    <submittedName>
        <fullName evidence="2">Uncharacterized protein</fullName>
    </submittedName>
</protein>
<feature type="coiled-coil region" evidence="1">
    <location>
        <begin position="93"/>
        <end position="120"/>
    </location>
</feature>
<evidence type="ECO:0000313" key="3">
    <source>
        <dbReference type="Proteomes" id="UP000784294"/>
    </source>
</evidence>
<evidence type="ECO:0000256" key="1">
    <source>
        <dbReference type="SAM" id="Coils"/>
    </source>
</evidence>
<comment type="caution">
    <text evidence="2">The sequence shown here is derived from an EMBL/GenBank/DDBJ whole genome shotgun (WGS) entry which is preliminary data.</text>
</comment>
<reference evidence="2" key="1">
    <citation type="submission" date="2018-11" db="EMBL/GenBank/DDBJ databases">
        <authorList>
            <consortium name="Pathogen Informatics"/>
        </authorList>
    </citation>
    <scope>NUCLEOTIDE SEQUENCE</scope>
</reference>
<accession>A0A3S5BQE6</accession>
<gene>
    <name evidence="2" type="ORF">PXEA_LOCUS6973</name>
</gene>
<dbReference type="AlphaFoldDB" id="A0A3S5BQE6"/>
<sequence length="192" mass="20871">MVVQDNDEAGAFRLCQLPCVNLCSRCHIDMTASDEKFPIHKNDSALLSTRLISSSLGNGIAASESAVSQLDLEPDTSSDTSKMDVILSSDNTVTKIQDKNQQLETNLQSMENATHRVSTRICTRTMQPVAFSVLAGLQEPTLNLSRPQASKPGTASNGCHKDILQTMSIALHLSVSNTVNMIKSFYPFAVRL</sequence>
<dbReference type="EMBL" id="CAAALY010018056">
    <property type="protein sequence ID" value="VEL13533.1"/>
    <property type="molecule type" value="Genomic_DNA"/>
</dbReference>
<proteinExistence type="predicted"/>